<evidence type="ECO:0000313" key="8">
    <source>
        <dbReference type="Proteomes" id="UP000192391"/>
    </source>
</evidence>
<organism evidence="6 8">
    <name type="scientific">Eubacterium limosum</name>
    <dbReference type="NCBI Taxonomy" id="1736"/>
    <lineage>
        <taxon>Bacteria</taxon>
        <taxon>Bacillati</taxon>
        <taxon>Bacillota</taxon>
        <taxon>Clostridia</taxon>
        <taxon>Eubacteriales</taxon>
        <taxon>Eubacteriaceae</taxon>
        <taxon>Eubacterium</taxon>
    </lineage>
</organism>
<evidence type="ECO:0000313" key="7">
    <source>
        <dbReference type="EMBL" id="MDE1469974.1"/>
    </source>
</evidence>
<gene>
    <name evidence="6" type="ORF">B2M23_19015</name>
    <name evidence="7" type="ORF">PTZ04_06880</name>
</gene>
<dbReference type="AlphaFoldDB" id="A0AAC9W4T7"/>
<dbReference type="InterPro" id="IPR037171">
    <property type="entry name" value="NagB/RpiA_transferase-like"/>
</dbReference>
<accession>A0AAC9W4T7</accession>
<dbReference type="KEGG" id="elim:B2M23_19015"/>
<reference evidence="7 9" key="4">
    <citation type="submission" date="2023-02" db="EMBL/GenBank/DDBJ databases">
        <title>Comparative genome analysis of Eubacterium limosum species.</title>
        <authorList>
            <person name="Bak J.E."/>
        </authorList>
    </citation>
    <scope>NUCLEOTIDE SEQUENCE [LARGE SCALE GENOMIC DNA]</scope>
    <source>
        <strain evidence="7 9">KGMB01548</strain>
    </source>
</reference>
<keyword evidence="2" id="KW-0805">Transcription regulation</keyword>
<evidence type="ECO:0000256" key="4">
    <source>
        <dbReference type="ARBA" id="ARBA00023163"/>
    </source>
</evidence>
<dbReference type="SUPFAM" id="SSF46785">
    <property type="entry name" value="Winged helix' DNA-binding domain"/>
    <property type="match status" value="1"/>
</dbReference>
<dbReference type="SUPFAM" id="SSF100950">
    <property type="entry name" value="NagB/RpiA/CoA transferase-like"/>
    <property type="match status" value="1"/>
</dbReference>
<dbReference type="Pfam" id="PF04198">
    <property type="entry name" value="Sugar-bind"/>
    <property type="match status" value="1"/>
</dbReference>
<dbReference type="InterPro" id="IPR051054">
    <property type="entry name" value="SorC_transcr_regulators"/>
</dbReference>
<dbReference type="InterPro" id="IPR036390">
    <property type="entry name" value="WH_DNA-bd_sf"/>
</dbReference>
<dbReference type="PANTHER" id="PTHR34294">
    <property type="entry name" value="TRANSCRIPTIONAL REGULATOR-RELATED"/>
    <property type="match status" value="1"/>
</dbReference>
<dbReference type="EMBL" id="JAQSVD010000003">
    <property type="protein sequence ID" value="MDE1469974.1"/>
    <property type="molecule type" value="Genomic_DNA"/>
</dbReference>
<evidence type="ECO:0000256" key="1">
    <source>
        <dbReference type="ARBA" id="ARBA00010466"/>
    </source>
</evidence>
<dbReference type="Proteomes" id="UP001215087">
    <property type="component" value="Unassembled WGS sequence"/>
</dbReference>
<reference evidence="6" key="3">
    <citation type="submission" date="2017-02" db="EMBL/GenBank/DDBJ databases">
        <title>Integrative analysis reveals regulation of autotrophic growth of syngas fermenting bacteria at the translational level.</title>
        <authorList>
            <person name="Song Y."/>
            <person name="Shin J."/>
            <person name="Jeong Y."/>
            <person name="Jin S."/>
            <person name="Kim D.R."/>
            <person name="Kim S.C."/>
            <person name="Cho S."/>
            <person name="Cho B.-K."/>
        </authorList>
    </citation>
    <scope>NUCLEOTIDE SEQUENCE</scope>
    <source>
        <strain evidence="6">ATCC 8486</strain>
    </source>
</reference>
<proteinExistence type="inferred from homology"/>
<evidence type="ECO:0000313" key="9">
    <source>
        <dbReference type="Proteomes" id="UP001215087"/>
    </source>
</evidence>
<keyword evidence="4" id="KW-0804">Transcription</keyword>
<dbReference type="EMBL" id="CP019962">
    <property type="protein sequence ID" value="ARD67499.1"/>
    <property type="molecule type" value="Genomic_DNA"/>
</dbReference>
<dbReference type="GO" id="GO:0003677">
    <property type="term" value="F:DNA binding"/>
    <property type="evidence" value="ECO:0007669"/>
    <property type="project" value="UniProtKB-KW"/>
</dbReference>
<comment type="similarity">
    <text evidence="1">Belongs to the SorC transcriptional regulatory family.</text>
</comment>
<keyword evidence="9" id="KW-1185">Reference proteome</keyword>
<reference evidence="8" key="2">
    <citation type="journal article" date="2017" name="Sci. Rep.">
        <title>Determination of the Genome and Primary Transcriptome of Syngas Fermenting Eubacterium limosum ATCC 8486.</title>
        <authorList>
            <person name="Song Y."/>
            <person name="Shin J."/>
            <person name="Jeong Y."/>
            <person name="Jin S."/>
            <person name="Lee J.K."/>
            <person name="Kim D.R."/>
            <person name="Kim S.C."/>
            <person name="Cho S."/>
            <person name="Cho B.K."/>
        </authorList>
    </citation>
    <scope>NUCLEOTIDE SEQUENCE [LARGE SCALE GENOMIC DNA]</scope>
    <source>
        <strain evidence="8">ATCC 8486</strain>
    </source>
</reference>
<dbReference type="PANTHER" id="PTHR34294:SF1">
    <property type="entry name" value="TRANSCRIPTIONAL REGULATOR LSRR"/>
    <property type="match status" value="1"/>
</dbReference>
<name>A0AAC9W4T7_EUBLI</name>
<evidence type="ECO:0000259" key="5">
    <source>
        <dbReference type="Pfam" id="PF04198"/>
    </source>
</evidence>
<dbReference type="InterPro" id="IPR007324">
    <property type="entry name" value="Sugar-bd_dom_put"/>
</dbReference>
<dbReference type="Proteomes" id="UP000192391">
    <property type="component" value="Chromosome"/>
</dbReference>
<dbReference type="Gene3D" id="3.40.50.1360">
    <property type="match status" value="1"/>
</dbReference>
<protein>
    <submittedName>
        <fullName evidence="6">DNA-binding transcriptional regulator</fullName>
    </submittedName>
    <submittedName>
        <fullName evidence="7">Sugar-binding transcriptional regulator</fullName>
    </submittedName>
</protein>
<evidence type="ECO:0000256" key="2">
    <source>
        <dbReference type="ARBA" id="ARBA00023015"/>
    </source>
</evidence>
<sequence length="324" mass="36042">MKKNIIEDERMMLRVSDMYYNKNMSQQDIANKLSISRPTISKLLSAAREHGIVTITVSDTNGRKYFQLEQLLEEKYGLKEVFIVETLEDTAETKALMGKAAAQYLSRIIRDGDVIGVTMGTTVAQIAPHANNSYHSNLTFVPLIGGIGTVATELHSNYIAESMARAFGGIYYPLHAPAMISRKNTKIELMKENSIQRVFKKAKRMDIAILGIGAPTSNSTIIKTGYFTPEIFEEIREQKMCGDICMVFYDENGNIDKFEYNEKMMSIDLGVLKNTKYSIGVCGGVDKPAAISGAINGGYINVLITDYDCAQILDRMKSESFLAT</sequence>
<dbReference type="GO" id="GO:0030246">
    <property type="term" value="F:carbohydrate binding"/>
    <property type="evidence" value="ECO:0007669"/>
    <property type="project" value="InterPro"/>
</dbReference>
<reference evidence="6" key="1">
    <citation type="journal article" date="2015" name="Genome Announc.">
        <title>Draft Genome Sequence of Chemolithoautotrophic Acetogenic Butanol-Producing Eubacterium limosum ATCC 8486.</title>
        <authorList>
            <person name="Song Y."/>
            <person name="Cho B.K."/>
        </authorList>
    </citation>
    <scope>NUCLEOTIDE SEQUENCE</scope>
    <source>
        <strain evidence="6">ATCC 8486</strain>
    </source>
</reference>
<dbReference type="Gene3D" id="1.10.10.60">
    <property type="entry name" value="Homeodomain-like"/>
    <property type="match status" value="1"/>
</dbReference>
<dbReference type="RefSeq" id="WP_038351438.1">
    <property type="nucleotide sequence ID" value="NZ_CP019962.1"/>
</dbReference>
<keyword evidence="3 6" id="KW-0238">DNA-binding</keyword>
<evidence type="ECO:0000313" key="6">
    <source>
        <dbReference type="EMBL" id="ARD67499.1"/>
    </source>
</evidence>
<evidence type="ECO:0000256" key="3">
    <source>
        <dbReference type="ARBA" id="ARBA00023125"/>
    </source>
</evidence>
<feature type="domain" description="Sugar-binding" evidence="5">
    <location>
        <begin position="65"/>
        <end position="313"/>
    </location>
</feature>